<name>A0A5B9WB66_9BACT</name>
<accession>A0A5B9WB66</accession>
<keyword evidence="1" id="KW-0472">Membrane</keyword>
<evidence type="ECO:0000313" key="2">
    <source>
        <dbReference type="EMBL" id="QEH37802.1"/>
    </source>
</evidence>
<reference evidence="2 3" key="1">
    <citation type="submission" date="2019-08" db="EMBL/GenBank/DDBJ databases">
        <title>Deep-cultivation of Planctomycetes and their phenomic and genomic characterization uncovers novel biology.</title>
        <authorList>
            <person name="Wiegand S."/>
            <person name="Jogler M."/>
            <person name="Boedeker C."/>
            <person name="Pinto D."/>
            <person name="Vollmers J."/>
            <person name="Rivas-Marin E."/>
            <person name="Kohn T."/>
            <person name="Peeters S.H."/>
            <person name="Heuer A."/>
            <person name="Rast P."/>
            <person name="Oberbeckmann S."/>
            <person name="Bunk B."/>
            <person name="Jeske O."/>
            <person name="Meyerdierks A."/>
            <person name="Storesund J.E."/>
            <person name="Kallscheuer N."/>
            <person name="Luecker S."/>
            <person name="Lage O.M."/>
            <person name="Pohl T."/>
            <person name="Merkel B.J."/>
            <person name="Hornburger P."/>
            <person name="Mueller R.-W."/>
            <person name="Bruemmer F."/>
            <person name="Labrenz M."/>
            <person name="Spormann A.M."/>
            <person name="Op den Camp H."/>
            <person name="Overmann J."/>
            <person name="Amann R."/>
            <person name="Jetten M.S.M."/>
            <person name="Mascher T."/>
            <person name="Medema M.H."/>
            <person name="Devos D.P."/>
            <person name="Kaster A.-K."/>
            <person name="Ovreas L."/>
            <person name="Rohde M."/>
            <person name="Galperin M.Y."/>
            <person name="Jogler C."/>
        </authorList>
    </citation>
    <scope>NUCLEOTIDE SEQUENCE [LARGE SCALE GENOMIC DNA]</scope>
    <source>
        <strain evidence="2 3">OJF2</strain>
    </source>
</reference>
<dbReference type="RefSeq" id="WP_148597316.1">
    <property type="nucleotide sequence ID" value="NZ_CP042997.1"/>
</dbReference>
<proteinExistence type="predicted"/>
<dbReference type="Proteomes" id="UP000324233">
    <property type="component" value="Chromosome"/>
</dbReference>
<dbReference type="AlphaFoldDB" id="A0A5B9WB66"/>
<dbReference type="KEGG" id="agv:OJF2_63930"/>
<dbReference type="EMBL" id="CP042997">
    <property type="protein sequence ID" value="QEH37802.1"/>
    <property type="molecule type" value="Genomic_DNA"/>
</dbReference>
<feature type="transmembrane region" description="Helical" evidence="1">
    <location>
        <begin position="42"/>
        <end position="62"/>
    </location>
</feature>
<sequence>MRALTVLLGILSSILIVVQLVMGLLIRNGQASVGLRTAHSHSGSLMVLVTLAYIALSMTALLSRPRSAGQP</sequence>
<evidence type="ECO:0000256" key="1">
    <source>
        <dbReference type="SAM" id="Phobius"/>
    </source>
</evidence>
<evidence type="ECO:0000313" key="3">
    <source>
        <dbReference type="Proteomes" id="UP000324233"/>
    </source>
</evidence>
<keyword evidence="3" id="KW-1185">Reference proteome</keyword>
<gene>
    <name evidence="2" type="ORF">OJF2_63930</name>
</gene>
<organism evidence="2 3">
    <name type="scientific">Aquisphaera giovannonii</name>
    <dbReference type="NCBI Taxonomy" id="406548"/>
    <lineage>
        <taxon>Bacteria</taxon>
        <taxon>Pseudomonadati</taxon>
        <taxon>Planctomycetota</taxon>
        <taxon>Planctomycetia</taxon>
        <taxon>Isosphaerales</taxon>
        <taxon>Isosphaeraceae</taxon>
        <taxon>Aquisphaera</taxon>
    </lineage>
</organism>
<protein>
    <submittedName>
        <fullName evidence="2">Uncharacterized protein</fullName>
    </submittedName>
</protein>
<keyword evidence="1" id="KW-1133">Transmembrane helix</keyword>
<keyword evidence="1" id="KW-0812">Transmembrane</keyword>